<gene>
    <name evidence="1" type="ORF">FSCOSCO3_A020247</name>
</gene>
<organism evidence="1 2">
    <name type="scientific">Scomber scombrus</name>
    <name type="common">Atlantic mackerel</name>
    <name type="synonym">Scomber vernalis</name>
    <dbReference type="NCBI Taxonomy" id="13677"/>
    <lineage>
        <taxon>Eukaryota</taxon>
        <taxon>Metazoa</taxon>
        <taxon>Chordata</taxon>
        <taxon>Craniata</taxon>
        <taxon>Vertebrata</taxon>
        <taxon>Euteleostomi</taxon>
        <taxon>Actinopterygii</taxon>
        <taxon>Neopterygii</taxon>
        <taxon>Teleostei</taxon>
        <taxon>Neoteleostei</taxon>
        <taxon>Acanthomorphata</taxon>
        <taxon>Pelagiaria</taxon>
        <taxon>Scombriformes</taxon>
        <taxon>Scombridae</taxon>
        <taxon>Scomber</taxon>
    </lineage>
</organism>
<protein>
    <submittedName>
        <fullName evidence="1">Uncharacterized protein</fullName>
    </submittedName>
</protein>
<sequence length="123" mass="13964">MRNWASRIDEGDNDKNKRLQVECGIETTPSVGTSQVILLLEGDFDYAVYDNDSGGNGRTPMHPEHDRVTFMNIQRRRLVLFSELCRAQSSTATYVIMCRDVKVCSGRQNTDDLSEQIYGDLRA</sequence>
<accession>A0AAV1P3F7</accession>
<dbReference type="AlphaFoldDB" id="A0AAV1P3F7"/>
<reference evidence="1 2" key="1">
    <citation type="submission" date="2024-01" db="EMBL/GenBank/DDBJ databases">
        <authorList>
            <person name="Alioto T."/>
            <person name="Alioto T."/>
            <person name="Gomez Garrido J."/>
        </authorList>
    </citation>
    <scope>NUCLEOTIDE SEQUENCE [LARGE SCALE GENOMIC DNA]</scope>
</reference>
<dbReference type="Proteomes" id="UP001314229">
    <property type="component" value="Unassembled WGS sequence"/>
</dbReference>
<dbReference type="EMBL" id="CAWUFR010000081">
    <property type="protein sequence ID" value="CAK6965297.1"/>
    <property type="molecule type" value="Genomic_DNA"/>
</dbReference>
<comment type="caution">
    <text evidence="1">The sequence shown here is derived from an EMBL/GenBank/DDBJ whole genome shotgun (WGS) entry which is preliminary data.</text>
</comment>
<name>A0AAV1P3F7_SCOSC</name>
<proteinExistence type="predicted"/>
<keyword evidence="2" id="KW-1185">Reference proteome</keyword>
<evidence type="ECO:0000313" key="2">
    <source>
        <dbReference type="Proteomes" id="UP001314229"/>
    </source>
</evidence>
<evidence type="ECO:0000313" key="1">
    <source>
        <dbReference type="EMBL" id="CAK6965297.1"/>
    </source>
</evidence>